<evidence type="ECO:0000313" key="2">
    <source>
        <dbReference type="EMBL" id="SVE09610.1"/>
    </source>
</evidence>
<evidence type="ECO:0008006" key="3">
    <source>
        <dbReference type="Google" id="ProtNLM"/>
    </source>
</evidence>
<feature type="non-terminal residue" evidence="2">
    <location>
        <position position="1"/>
    </location>
</feature>
<evidence type="ECO:0000256" key="1">
    <source>
        <dbReference type="SAM" id="Phobius"/>
    </source>
</evidence>
<reference evidence="2" key="1">
    <citation type="submission" date="2018-05" db="EMBL/GenBank/DDBJ databases">
        <authorList>
            <person name="Lanie J.A."/>
            <person name="Ng W.-L."/>
            <person name="Kazmierczak K.M."/>
            <person name="Andrzejewski T.M."/>
            <person name="Davidsen T.M."/>
            <person name="Wayne K.J."/>
            <person name="Tettelin H."/>
            <person name="Glass J.I."/>
            <person name="Rusch D."/>
            <person name="Podicherti R."/>
            <person name="Tsui H.-C.T."/>
            <person name="Winkler M.E."/>
        </authorList>
    </citation>
    <scope>NUCLEOTIDE SEQUENCE</scope>
</reference>
<organism evidence="2">
    <name type="scientific">marine metagenome</name>
    <dbReference type="NCBI Taxonomy" id="408172"/>
    <lineage>
        <taxon>unclassified sequences</taxon>
        <taxon>metagenomes</taxon>
        <taxon>ecological metagenomes</taxon>
    </lineage>
</organism>
<name>A0A383AQ12_9ZZZZ</name>
<keyword evidence="1" id="KW-1133">Transmembrane helix</keyword>
<sequence>VKCYTHKSIYQLITSLSFLVLWVYYSVKYTLYIDESGDFESQKGQWVLSGVLLPDLFDTCEKRLSDKFKLIPKYLGLNSIKDFHLTEFRTH</sequence>
<keyword evidence="1" id="KW-0812">Transmembrane</keyword>
<dbReference type="EMBL" id="UINC01193819">
    <property type="protein sequence ID" value="SVE09610.1"/>
    <property type="molecule type" value="Genomic_DNA"/>
</dbReference>
<dbReference type="AlphaFoldDB" id="A0A383AQ12"/>
<accession>A0A383AQ12</accession>
<gene>
    <name evidence="2" type="ORF">METZ01_LOCUS462464</name>
</gene>
<proteinExistence type="predicted"/>
<feature type="non-terminal residue" evidence="2">
    <location>
        <position position="91"/>
    </location>
</feature>
<protein>
    <recommendedName>
        <fullName evidence="3">DUF3800 domain-containing protein</fullName>
    </recommendedName>
</protein>
<keyword evidence="1" id="KW-0472">Membrane</keyword>
<feature type="transmembrane region" description="Helical" evidence="1">
    <location>
        <begin position="9"/>
        <end position="27"/>
    </location>
</feature>